<gene>
    <name evidence="1" type="ORF">P2L57_06725</name>
</gene>
<evidence type="ECO:0000313" key="1">
    <source>
        <dbReference type="EMBL" id="MDF2255426.1"/>
    </source>
</evidence>
<name>A0ABT5YUZ6_9ACTN</name>
<organism evidence="1 2">
    <name type="scientific">Streptantibioticus ferralitis</name>
    <dbReference type="NCBI Taxonomy" id="236510"/>
    <lineage>
        <taxon>Bacteria</taxon>
        <taxon>Bacillati</taxon>
        <taxon>Actinomycetota</taxon>
        <taxon>Actinomycetes</taxon>
        <taxon>Kitasatosporales</taxon>
        <taxon>Streptomycetaceae</taxon>
        <taxon>Streptantibioticus</taxon>
    </lineage>
</organism>
<evidence type="ECO:0000313" key="2">
    <source>
        <dbReference type="Proteomes" id="UP001220022"/>
    </source>
</evidence>
<dbReference type="RefSeq" id="WP_275809809.1">
    <property type="nucleotide sequence ID" value="NZ_BAAANM010000011.1"/>
</dbReference>
<comment type="caution">
    <text evidence="1">The sequence shown here is derived from an EMBL/GenBank/DDBJ whole genome shotgun (WGS) entry which is preliminary data.</text>
</comment>
<accession>A0ABT5YUZ6</accession>
<reference evidence="1 2" key="1">
    <citation type="submission" date="2023-03" db="EMBL/GenBank/DDBJ databases">
        <title>Draft genome sequence of type strain Streptomyces ferralitis JCM 14344.</title>
        <authorList>
            <person name="Klaysubun C."/>
            <person name="Duangmal K."/>
        </authorList>
    </citation>
    <scope>NUCLEOTIDE SEQUENCE [LARGE SCALE GENOMIC DNA]</scope>
    <source>
        <strain evidence="1 2">JCM 14344</strain>
    </source>
</reference>
<proteinExistence type="predicted"/>
<keyword evidence="2" id="KW-1185">Reference proteome</keyword>
<protein>
    <submittedName>
        <fullName evidence="1">Uncharacterized protein</fullName>
    </submittedName>
</protein>
<dbReference type="EMBL" id="JARHTQ010000003">
    <property type="protein sequence ID" value="MDF2255426.1"/>
    <property type="molecule type" value="Genomic_DNA"/>
</dbReference>
<sequence>MSKPSWPAALRRPLACALFRYLGRGYRLSALDAPDQPVRLVSGRLLMDAGAAADPRRGRREII</sequence>
<dbReference type="Proteomes" id="UP001220022">
    <property type="component" value="Unassembled WGS sequence"/>
</dbReference>